<keyword evidence="5 9" id="KW-1003">Cell membrane</keyword>
<evidence type="ECO:0000256" key="3">
    <source>
        <dbReference type="ARBA" id="ARBA00016864"/>
    </source>
</evidence>
<feature type="transmembrane region" description="Helical" evidence="9">
    <location>
        <begin position="101"/>
        <end position="125"/>
    </location>
</feature>
<keyword evidence="6 9" id="KW-0812">Transmembrane</keyword>
<dbReference type="EMBL" id="DTMF01000211">
    <property type="protein sequence ID" value="HGF34446.1"/>
    <property type="molecule type" value="Genomic_DNA"/>
</dbReference>
<dbReference type="PANTHER" id="PTHR43470">
    <property type="entry name" value="PHOSPHATE TRANSPORT SYSTEM PERMEASE PROTEIN PSTA-RELATED"/>
    <property type="match status" value="1"/>
</dbReference>
<dbReference type="SUPFAM" id="SSF161098">
    <property type="entry name" value="MetI-like"/>
    <property type="match status" value="1"/>
</dbReference>
<organism evidence="11">
    <name type="scientific">Desulfobacca acetoxidans</name>
    <dbReference type="NCBI Taxonomy" id="60893"/>
    <lineage>
        <taxon>Bacteria</taxon>
        <taxon>Pseudomonadati</taxon>
        <taxon>Thermodesulfobacteriota</taxon>
        <taxon>Desulfobaccia</taxon>
        <taxon>Desulfobaccales</taxon>
        <taxon>Desulfobaccaceae</taxon>
        <taxon>Desulfobacca</taxon>
    </lineage>
</organism>
<feature type="transmembrane region" description="Helical" evidence="9">
    <location>
        <begin position="183"/>
        <end position="201"/>
    </location>
</feature>
<evidence type="ECO:0000256" key="5">
    <source>
        <dbReference type="ARBA" id="ARBA00022475"/>
    </source>
</evidence>
<evidence type="ECO:0000256" key="2">
    <source>
        <dbReference type="ARBA" id="ARBA00007069"/>
    </source>
</evidence>
<evidence type="ECO:0000256" key="1">
    <source>
        <dbReference type="ARBA" id="ARBA00004651"/>
    </source>
</evidence>
<protein>
    <recommendedName>
        <fullName evidence="3 9">Phosphate transport system permease protein PstA</fullName>
    </recommendedName>
</protein>
<dbReference type="GO" id="GO:0005886">
    <property type="term" value="C:plasma membrane"/>
    <property type="evidence" value="ECO:0007669"/>
    <property type="project" value="UniProtKB-SubCell"/>
</dbReference>
<dbReference type="GO" id="GO:0035435">
    <property type="term" value="P:phosphate ion transmembrane transport"/>
    <property type="evidence" value="ECO:0007669"/>
    <property type="project" value="InterPro"/>
</dbReference>
<feature type="transmembrane region" description="Helical" evidence="9">
    <location>
        <begin position="131"/>
        <end position="151"/>
    </location>
</feature>
<evidence type="ECO:0000256" key="6">
    <source>
        <dbReference type="ARBA" id="ARBA00022692"/>
    </source>
</evidence>
<feature type="transmembrane region" description="Helical" evidence="9">
    <location>
        <begin position="248"/>
        <end position="270"/>
    </location>
</feature>
<dbReference type="InterPro" id="IPR035906">
    <property type="entry name" value="MetI-like_sf"/>
</dbReference>
<accession>A0A7C3Z1J9</accession>
<proteinExistence type="inferred from homology"/>
<keyword evidence="4" id="KW-0813">Transport</keyword>
<feature type="domain" description="ABC transmembrane type-1" evidence="10">
    <location>
        <begin position="64"/>
        <end position="266"/>
    </location>
</feature>
<sequence>MRLDPRLSQTIMKALLWTLTGLTLFILIFIIVNISIKGLPQVTPEFLLEDPQDMGRAGGIFSTIVATAYVTLLAILLASPLGVGSAIYLTEYTREGWITRIIRFGAECLAGVPSIILGLFGFVLFVMTLGFGWSILSGGLTLAIMVLPIIIRTSEEAIKAVPQDYRLVCYSLGLSKWQTITRIVLPSALPGISTGIMLSVGRSLGETAVLLFTAGAALRTPASLFDSGRTMAVHFYILAREGISMPNAYGTAAILMISILLINIVAYGLMQRVMKRYS</sequence>
<gene>
    <name evidence="11" type="primary">pstA</name>
    <name evidence="11" type="ORF">ENW96_08680</name>
</gene>
<reference evidence="11" key="1">
    <citation type="journal article" date="2020" name="mSystems">
        <title>Genome- and Community-Level Interaction Insights into Carbon Utilization and Element Cycling Functions of Hydrothermarchaeota in Hydrothermal Sediment.</title>
        <authorList>
            <person name="Zhou Z."/>
            <person name="Liu Y."/>
            <person name="Xu W."/>
            <person name="Pan J."/>
            <person name="Luo Z.H."/>
            <person name="Li M."/>
        </authorList>
    </citation>
    <scope>NUCLEOTIDE SEQUENCE [LARGE SCALE GENOMIC DNA]</scope>
    <source>
        <strain evidence="11">SpSt-897</strain>
    </source>
</reference>
<comment type="subcellular location">
    <subcellularLocation>
        <location evidence="1 9">Cell membrane</location>
        <topology evidence="1 9">Multi-pass membrane protein</topology>
    </subcellularLocation>
</comment>
<comment type="caution">
    <text evidence="11">The sequence shown here is derived from an EMBL/GenBank/DDBJ whole genome shotgun (WGS) entry which is preliminary data.</text>
</comment>
<dbReference type="InterPro" id="IPR005672">
    <property type="entry name" value="Phosphate_PstA"/>
</dbReference>
<dbReference type="PROSITE" id="PS50928">
    <property type="entry name" value="ABC_TM1"/>
    <property type="match status" value="1"/>
</dbReference>
<evidence type="ECO:0000313" key="11">
    <source>
        <dbReference type="EMBL" id="HGF34446.1"/>
    </source>
</evidence>
<dbReference type="PANTHER" id="PTHR43470:SF3">
    <property type="entry name" value="PHOSPHATE TRANSPORT SYSTEM PERMEASE PROTEIN PSTA-RELATED"/>
    <property type="match status" value="1"/>
</dbReference>
<keyword evidence="7 9" id="KW-1133">Transmembrane helix</keyword>
<dbReference type="Gene3D" id="1.10.3720.10">
    <property type="entry name" value="MetI-like"/>
    <property type="match status" value="1"/>
</dbReference>
<dbReference type="InterPro" id="IPR000515">
    <property type="entry name" value="MetI-like"/>
</dbReference>
<dbReference type="AlphaFoldDB" id="A0A7C3Z1J9"/>
<dbReference type="GO" id="GO:0005315">
    <property type="term" value="F:phosphate transmembrane transporter activity"/>
    <property type="evidence" value="ECO:0007669"/>
    <property type="project" value="InterPro"/>
</dbReference>
<dbReference type="CDD" id="cd06261">
    <property type="entry name" value="TM_PBP2"/>
    <property type="match status" value="1"/>
</dbReference>
<evidence type="ECO:0000256" key="4">
    <source>
        <dbReference type="ARBA" id="ARBA00022448"/>
    </source>
</evidence>
<evidence type="ECO:0000259" key="10">
    <source>
        <dbReference type="PROSITE" id="PS50928"/>
    </source>
</evidence>
<feature type="transmembrane region" description="Helical" evidence="9">
    <location>
        <begin position="56"/>
        <end position="89"/>
    </location>
</feature>
<evidence type="ECO:0000256" key="9">
    <source>
        <dbReference type="RuleBase" id="RU363043"/>
    </source>
</evidence>
<dbReference type="NCBIfam" id="TIGR00974">
    <property type="entry name" value="3a0107s02c"/>
    <property type="match status" value="1"/>
</dbReference>
<name>A0A7C3Z1J9_9BACT</name>
<evidence type="ECO:0000256" key="7">
    <source>
        <dbReference type="ARBA" id="ARBA00022989"/>
    </source>
</evidence>
<dbReference type="Pfam" id="PF00528">
    <property type="entry name" value="BPD_transp_1"/>
    <property type="match status" value="1"/>
</dbReference>
<comment type="similarity">
    <text evidence="2 9">Belongs to the binding-protein-dependent transport system permease family. CysTW subfamily.</text>
</comment>
<evidence type="ECO:0000256" key="8">
    <source>
        <dbReference type="ARBA" id="ARBA00023136"/>
    </source>
</evidence>
<keyword evidence="8 9" id="KW-0472">Membrane</keyword>
<feature type="transmembrane region" description="Helical" evidence="9">
    <location>
        <begin position="12"/>
        <end position="36"/>
    </location>
</feature>